<name>A0ABD5PEW4_9EURY</name>
<dbReference type="AlphaFoldDB" id="A0ABD5PEW4"/>
<feature type="domain" description="DUF6884" evidence="1">
    <location>
        <begin position="5"/>
        <end position="120"/>
    </location>
</feature>
<dbReference type="Pfam" id="PF21818">
    <property type="entry name" value="DUF6884"/>
    <property type="match status" value="1"/>
</dbReference>
<proteinExistence type="predicted"/>
<evidence type="ECO:0000259" key="1">
    <source>
        <dbReference type="Pfam" id="PF21818"/>
    </source>
</evidence>
<dbReference type="RefSeq" id="WP_267622795.1">
    <property type="nucleotide sequence ID" value="NZ_JAODIW010000006.1"/>
</dbReference>
<gene>
    <name evidence="2" type="ORF">ACFO0N_15260</name>
</gene>
<dbReference type="InterPro" id="IPR049251">
    <property type="entry name" value="DUF6884"/>
</dbReference>
<evidence type="ECO:0000313" key="3">
    <source>
        <dbReference type="Proteomes" id="UP001595921"/>
    </source>
</evidence>
<protein>
    <submittedName>
        <fullName evidence="2">DUF6884 domain-containing protein</fullName>
    </submittedName>
</protein>
<reference evidence="2 3" key="1">
    <citation type="journal article" date="2019" name="Int. J. Syst. Evol. Microbiol.">
        <title>The Global Catalogue of Microorganisms (GCM) 10K type strain sequencing project: providing services to taxonomists for standard genome sequencing and annotation.</title>
        <authorList>
            <consortium name="The Broad Institute Genomics Platform"/>
            <consortium name="The Broad Institute Genome Sequencing Center for Infectious Disease"/>
            <person name="Wu L."/>
            <person name="Ma J."/>
        </authorList>
    </citation>
    <scope>NUCLEOTIDE SEQUENCE [LARGE SCALE GENOMIC DNA]</scope>
    <source>
        <strain evidence="2 3">CGMCC 1.12553</strain>
    </source>
</reference>
<dbReference type="Proteomes" id="UP001595921">
    <property type="component" value="Unassembled WGS sequence"/>
</dbReference>
<accession>A0ABD5PEW4</accession>
<evidence type="ECO:0000313" key="2">
    <source>
        <dbReference type="EMBL" id="MFC4359303.1"/>
    </source>
</evidence>
<comment type="caution">
    <text evidence="2">The sequence shown here is derived from an EMBL/GenBank/DDBJ whole genome shotgun (WGS) entry which is preliminary data.</text>
</comment>
<organism evidence="2 3">
    <name type="scientific">Halobium salinum</name>
    <dbReference type="NCBI Taxonomy" id="1364940"/>
    <lineage>
        <taxon>Archaea</taxon>
        <taxon>Methanobacteriati</taxon>
        <taxon>Methanobacteriota</taxon>
        <taxon>Stenosarchaea group</taxon>
        <taxon>Halobacteria</taxon>
        <taxon>Halobacteriales</taxon>
        <taxon>Haloferacaceae</taxon>
        <taxon>Halobium</taxon>
    </lineage>
</organism>
<sequence length="187" mass="21497">MKRAIIVGCGKQKRDGESRAEDLYTSPYFAFKRQYAETFSNGKWFVASAKHGLLPHYREVEPYDKHIKEMDYDERVALFEHGTPFGSVTSAFTDLFEYDEVDVLAGKDYVKPIREACRNTKDRWGKLSDTAFQDPPTVNGVFQQANLGGMGEQISWMKTALRENLRQPGEKYNGQVGLDRYNYEVEV</sequence>
<dbReference type="EMBL" id="JBHSDS010000008">
    <property type="protein sequence ID" value="MFC4359303.1"/>
    <property type="molecule type" value="Genomic_DNA"/>
</dbReference>
<keyword evidence="3" id="KW-1185">Reference proteome</keyword>